<proteinExistence type="predicted"/>
<reference evidence="1" key="1">
    <citation type="submission" date="2014-09" db="EMBL/GenBank/DDBJ databases">
        <authorList>
            <person name="Magalhaes I.L.F."/>
            <person name="Oliveira U."/>
            <person name="Santos F.R."/>
            <person name="Vidigal T.H.D.A."/>
            <person name="Brescovit A.D."/>
            <person name="Santos A.J."/>
        </authorList>
    </citation>
    <scope>NUCLEOTIDE SEQUENCE</scope>
    <source>
        <tissue evidence="1">Shoot tissue taken approximately 20 cm above the soil surface</tissue>
    </source>
</reference>
<evidence type="ECO:0000313" key="1">
    <source>
        <dbReference type="EMBL" id="JAD95362.1"/>
    </source>
</evidence>
<dbReference type="EMBL" id="GBRH01202533">
    <property type="protein sequence ID" value="JAD95362.1"/>
    <property type="molecule type" value="Transcribed_RNA"/>
</dbReference>
<protein>
    <submittedName>
        <fullName evidence="1">Uncharacterized protein</fullName>
    </submittedName>
</protein>
<name>A0A0A9EH37_ARUDO</name>
<accession>A0A0A9EH37</accession>
<organism evidence="1">
    <name type="scientific">Arundo donax</name>
    <name type="common">Giant reed</name>
    <name type="synonym">Donax arundinaceus</name>
    <dbReference type="NCBI Taxonomy" id="35708"/>
    <lineage>
        <taxon>Eukaryota</taxon>
        <taxon>Viridiplantae</taxon>
        <taxon>Streptophyta</taxon>
        <taxon>Embryophyta</taxon>
        <taxon>Tracheophyta</taxon>
        <taxon>Spermatophyta</taxon>
        <taxon>Magnoliopsida</taxon>
        <taxon>Liliopsida</taxon>
        <taxon>Poales</taxon>
        <taxon>Poaceae</taxon>
        <taxon>PACMAD clade</taxon>
        <taxon>Arundinoideae</taxon>
        <taxon>Arundineae</taxon>
        <taxon>Arundo</taxon>
    </lineage>
</organism>
<dbReference type="AlphaFoldDB" id="A0A0A9EH37"/>
<reference evidence="1" key="2">
    <citation type="journal article" date="2015" name="Data Brief">
        <title>Shoot transcriptome of the giant reed, Arundo donax.</title>
        <authorList>
            <person name="Barrero R.A."/>
            <person name="Guerrero F.D."/>
            <person name="Moolhuijzen P."/>
            <person name="Goolsby J.A."/>
            <person name="Tidwell J."/>
            <person name="Bellgard S.E."/>
            <person name="Bellgard M.I."/>
        </authorList>
    </citation>
    <scope>NUCLEOTIDE SEQUENCE</scope>
    <source>
        <tissue evidence="1">Shoot tissue taken approximately 20 cm above the soil surface</tissue>
    </source>
</reference>
<sequence>MVTAGDCGADGEGKAWADSVANSIIGSSESGAGGVGAHSGITTFLVAATSSIPDISPDESRVGGAEADGGGSWMELASAVTASWMVGSKTSVGSLVRSVVVKAGADGAKMLAATV</sequence>